<dbReference type="EMBL" id="AVOT02000915">
    <property type="protein sequence ID" value="MBW0464917.1"/>
    <property type="molecule type" value="Genomic_DNA"/>
</dbReference>
<dbReference type="Proteomes" id="UP000765509">
    <property type="component" value="Unassembled WGS sequence"/>
</dbReference>
<reference evidence="2" key="1">
    <citation type="submission" date="2021-03" db="EMBL/GenBank/DDBJ databases">
        <title>Draft genome sequence of rust myrtle Austropuccinia psidii MF-1, a brazilian biotype.</title>
        <authorList>
            <person name="Quecine M.C."/>
            <person name="Pachon D.M.R."/>
            <person name="Bonatelli M.L."/>
            <person name="Correr F.H."/>
            <person name="Franceschini L.M."/>
            <person name="Leite T.F."/>
            <person name="Margarido G.R.A."/>
            <person name="Almeida C.A."/>
            <person name="Ferrarezi J.A."/>
            <person name="Labate C.A."/>
        </authorList>
    </citation>
    <scope>NUCLEOTIDE SEQUENCE</scope>
    <source>
        <strain evidence="2">MF-1</strain>
    </source>
</reference>
<feature type="region of interest" description="Disordered" evidence="1">
    <location>
        <begin position="1"/>
        <end position="32"/>
    </location>
</feature>
<evidence type="ECO:0000256" key="1">
    <source>
        <dbReference type="SAM" id="MobiDB-lite"/>
    </source>
</evidence>
<keyword evidence="3" id="KW-1185">Reference proteome</keyword>
<comment type="caution">
    <text evidence="2">The sequence shown here is derived from an EMBL/GenBank/DDBJ whole genome shotgun (WGS) entry which is preliminary data.</text>
</comment>
<organism evidence="2 3">
    <name type="scientific">Austropuccinia psidii MF-1</name>
    <dbReference type="NCBI Taxonomy" id="1389203"/>
    <lineage>
        <taxon>Eukaryota</taxon>
        <taxon>Fungi</taxon>
        <taxon>Dikarya</taxon>
        <taxon>Basidiomycota</taxon>
        <taxon>Pucciniomycotina</taxon>
        <taxon>Pucciniomycetes</taxon>
        <taxon>Pucciniales</taxon>
        <taxon>Sphaerophragmiaceae</taxon>
        <taxon>Austropuccinia</taxon>
    </lineage>
</organism>
<gene>
    <name evidence="2" type="ORF">O181_004632</name>
</gene>
<accession>A0A9Q3BGM3</accession>
<evidence type="ECO:0000313" key="2">
    <source>
        <dbReference type="EMBL" id="MBW0464917.1"/>
    </source>
</evidence>
<name>A0A9Q3BGM3_9BASI</name>
<dbReference type="OrthoDB" id="2506111at2759"/>
<evidence type="ECO:0000313" key="3">
    <source>
        <dbReference type="Proteomes" id="UP000765509"/>
    </source>
</evidence>
<protein>
    <recommendedName>
        <fullName evidence="4">DUF4939 domain-containing protein</fullName>
    </recommendedName>
</protein>
<evidence type="ECO:0008006" key="4">
    <source>
        <dbReference type="Google" id="ProtNLM"/>
    </source>
</evidence>
<dbReference type="AlphaFoldDB" id="A0A9Q3BGM3"/>
<sequence>MQKMTQIMANPQAASSFEESRPPAFKTPSMKTPECFDGTQPFKVRRFIQSCQFIFHTDPENFSEDRNKVLYSTLFLIGRAGKWIEPYLSNLTNPDPNHLLNSWTSFEYQLFNLFRDPDEVRKAEAGLDSL</sequence>
<proteinExistence type="predicted"/>
<feature type="compositionally biased region" description="Polar residues" evidence="1">
    <location>
        <begin position="1"/>
        <end position="17"/>
    </location>
</feature>